<evidence type="ECO:0000313" key="2">
    <source>
        <dbReference type="Proteomes" id="UP001589785"/>
    </source>
</evidence>
<proteinExistence type="predicted"/>
<reference evidence="1 2" key="1">
    <citation type="submission" date="2024-09" db="EMBL/GenBank/DDBJ databases">
        <authorList>
            <person name="Sun Q."/>
            <person name="Mori K."/>
        </authorList>
    </citation>
    <scope>NUCLEOTIDE SEQUENCE [LARGE SCALE GENOMIC DNA]</scope>
    <source>
        <strain evidence="1 2">CCM 7224</strain>
    </source>
</reference>
<gene>
    <name evidence="1" type="ORF">ACFFHQ_01210</name>
</gene>
<dbReference type="EMBL" id="JBHLVN010000003">
    <property type="protein sequence ID" value="MFC0296108.1"/>
    <property type="molecule type" value="Genomic_DNA"/>
</dbReference>
<dbReference type="Proteomes" id="UP001589785">
    <property type="component" value="Unassembled WGS sequence"/>
</dbReference>
<name>A0ABV6GNQ1_9BACL</name>
<accession>A0ABV6GNQ1</accession>
<evidence type="ECO:0000313" key="1">
    <source>
        <dbReference type="EMBL" id="MFC0296108.1"/>
    </source>
</evidence>
<sequence>MKKIIAGTVMATALLAGSPLPWTSLDGHVYATASEKIVISRYPVNVNGKLATVRSLHHSGVALFAASDLAKLFSANYTYDKVHQRYEIRRTSPEVRIVFQAGKKRH</sequence>
<keyword evidence="2" id="KW-1185">Reference proteome</keyword>
<organism evidence="1 2">
    <name type="scientific">Geobacillus jurassicus</name>
    <dbReference type="NCBI Taxonomy" id="235932"/>
    <lineage>
        <taxon>Bacteria</taxon>
        <taxon>Bacillati</taxon>
        <taxon>Bacillota</taxon>
        <taxon>Bacilli</taxon>
        <taxon>Bacillales</taxon>
        <taxon>Anoxybacillaceae</taxon>
        <taxon>Geobacillus</taxon>
    </lineage>
</organism>
<evidence type="ECO:0008006" key="3">
    <source>
        <dbReference type="Google" id="ProtNLM"/>
    </source>
</evidence>
<comment type="caution">
    <text evidence="1">The sequence shown here is derived from an EMBL/GenBank/DDBJ whole genome shotgun (WGS) entry which is preliminary data.</text>
</comment>
<dbReference type="RefSeq" id="WP_245629334.1">
    <property type="nucleotide sequence ID" value="NZ_JBHLVN010000003.1"/>
</dbReference>
<protein>
    <recommendedName>
        <fullName evidence="3">Copper amine oxidase-like N-terminal domain-containing protein</fullName>
    </recommendedName>
</protein>